<dbReference type="EMBL" id="CM017323">
    <property type="protein sequence ID" value="KAE8021868.1"/>
    <property type="molecule type" value="Genomic_DNA"/>
</dbReference>
<dbReference type="PANTHER" id="PTHR35705">
    <property type="entry name" value="WPP DOMAIN-INTERACTING TAIL-ANCHORED PROTEIN 1"/>
    <property type="match status" value="1"/>
</dbReference>
<dbReference type="PANTHER" id="PTHR35705:SF1">
    <property type="entry name" value="WPP DOMAIN-INTERACTING TAIL-ANCHORED PROTEIN 1"/>
    <property type="match status" value="1"/>
</dbReference>
<dbReference type="SUPFAM" id="SSF57997">
    <property type="entry name" value="Tropomyosin"/>
    <property type="match status" value="1"/>
</dbReference>
<evidence type="ECO:0000256" key="3">
    <source>
        <dbReference type="SAM" id="Phobius"/>
    </source>
</evidence>
<evidence type="ECO:0000313" key="5">
    <source>
        <dbReference type="EMBL" id="KAE8021868.1"/>
    </source>
</evidence>
<evidence type="ECO:0000256" key="1">
    <source>
        <dbReference type="SAM" id="Coils"/>
    </source>
</evidence>
<feature type="region of interest" description="Disordered" evidence="2">
    <location>
        <begin position="1"/>
        <end position="23"/>
    </location>
</feature>
<dbReference type="InterPro" id="IPR058610">
    <property type="entry name" value="WIT1_2_N"/>
</dbReference>
<feature type="domain" description="WIT1/2 N-terminal helical bundle" evidence="4">
    <location>
        <begin position="45"/>
        <end position="182"/>
    </location>
</feature>
<evidence type="ECO:0000256" key="2">
    <source>
        <dbReference type="SAM" id="MobiDB-lite"/>
    </source>
</evidence>
<name>A0A5N6QXB9_9ROSI</name>
<keyword evidence="6" id="KW-1185">Reference proteome</keyword>
<evidence type="ECO:0000313" key="6">
    <source>
        <dbReference type="Proteomes" id="UP000327013"/>
    </source>
</evidence>
<protein>
    <recommendedName>
        <fullName evidence="4">WIT1/2 N-terminal helical bundle domain-containing protein</fullName>
    </recommendedName>
</protein>
<accession>A0A5N6QXB9</accession>
<dbReference type="Proteomes" id="UP000327013">
    <property type="component" value="Chromosome 3"/>
</dbReference>
<feature type="coiled-coil region" evidence="1">
    <location>
        <begin position="501"/>
        <end position="556"/>
    </location>
</feature>
<organism evidence="5 6">
    <name type="scientific">Carpinus fangiana</name>
    <dbReference type="NCBI Taxonomy" id="176857"/>
    <lineage>
        <taxon>Eukaryota</taxon>
        <taxon>Viridiplantae</taxon>
        <taxon>Streptophyta</taxon>
        <taxon>Embryophyta</taxon>
        <taxon>Tracheophyta</taxon>
        <taxon>Spermatophyta</taxon>
        <taxon>Magnoliopsida</taxon>
        <taxon>eudicotyledons</taxon>
        <taxon>Gunneridae</taxon>
        <taxon>Pentapetalae</taxon>
        <taxon>rosids</taxon>
        <taxon>fabids</taxon>
        <taxon>Fagales</taxon>
        <taxon>Betulaceae</taxon>
        <taxon>Carpinus</taxon>
    </lineage>
</organism>
<keyword evidence="3" id="KW-0812">Transmembrane</keyword>
<dbReference type="AlphaFoldDB" id="A0A5N6QXB9"/>
<feature type="transmembrane region" description="Helical" evidence="3">
    <location>
        <begin position="690"/>
        <end position="707"/>
    </location>
</feature>
<evidence type="ECO:0000259" key="4">
    <source>
        <dbReference type="Pfam" id="PF26581"/>
    </source>
</evidence>
<dbReference type="InterPro" id="IPR039976">
    <property type="entry name" value="WIT1/WIT2"/>
</dbReference>
<reference evidence="5 6" key="1">
    <citation type="submission" date="2019-06" db="EMBL/GenBank/DDBJ databases">
        <title>A chromosomal-level reference genome of Carpinus fangiana (Coryloideae, Betulaceae).</title>
        <authorList>
            <person name="Yang X."/>
            <person name="Wang Z."/>
            <person name="Zhang L."/>
            <person name="Hao G."/>
            <person name="Liu J."/>
            <person name="Yang Y."/>
        </authorList>
    </citation>
    <scope>NUCLEOTIDE SEQUENCE [LARGE SCALE GENOMIC DNA]</scope>
    <source>
        <strain evidence="5">Cfa_2016G</strain>
        <tissue evidence="5">Leaf</tissue>
    </source>
</reference>
<gene>
    <name evidence="5" type="ORF">FH972_007718</name>
</gene>
<feature type="coiled-coil region" evidence="1">
    <location>
        <begin position="232"/>
        <end position="259"/>
    </location>
</feature>
<proteinExistence type="predicted"/>
<keyword evidence="1" id="KW-0175">Coiled coil</keyword>
<sequence>METDAVCEASVSSDNVDTGGPEAESNKVNLLGGISFNGEVIGELGNAGEVLTRVELDLACSSEKLVNLTVLMMHVATRESDFEAFASEEEHMLSDSTEKALEFDLLSGILDSEVRELDKFMAALQADVNTSREIISSFKHLGKSFKEMEGKLRDSEQSLKQSQYQISEIGMQSAKFQRILSCSIRGDNWNSDKGANFPEDDQFLNTYAKIKMQTAEQQRHILRMLEKSLAREMDLEKKLTESRQNEEELKLRLHSSEQELFYLEEEVADLWERWLQADNASEALMGISKELLGRLQIFQFNLNGTFRREAELRSKLECSTDRLKAKEIDLNKLKTSGAEHGNFLLAQANSLKASLKEAENKLSLANTEAFTLREKVSSLEKQLKESEFQLLNANVSAGGSQEQHNVVASEISEMENFILDPKEQISKAESTAESAKARCKLLVETNMDLNEELGLPKDSGGIYEKVDLLETQLRESDIRLQHAVASAEASQEKQSMLYTTIGDMENLIKDLKLKVSKAESRADCAEEKCIILSESNEELNEELNFLRGRLECLEVSLYQAKEMKKATAKDIGIRTKVITDLVMQLAIERERLHKQISSLAVENQILVVKLQQNMHPSVASGHYSGEDSKGFLFAKHDLTDVTLARETKEEATELLATGSELGKTKMGPADSTSEVETVRRIDAGVLNVKHVFVAMLILLISIVAYLLQQQTCPF</sequence>
<dbReference type="Pfam" id="PF26581">
    <property type="entry name" value="WIT1_2_N"/>
    <property type="match status" value="1"/>
</dbReference>
<dbReference type="OrthoDB" id="1936068at2759"/>
<keyword evidence="3" id="KW-0472">Membrane</keyword>
<feature type="coiled-coil region" evidence="1">
    <location>
        <begin position="341"/>
        <end position="375"/>
    </location>
</feature>
<keyword evidence="3" id="KW-1133">Transmembrane helix</keyword>